<keyword evidence="4 7" id="KW-0274">FAD</keyword>
<dbReference type="InterPro" id="IPR023080">
    <property type="entry name" value="DadA"/>
</dbReference>
<evidence type="ECO:0000313" key="9">
    <source>
        <dbReference type="EMBL" id="SFD62430.1"/>
    </source>
</evidence>
<organism evidence="9 10">
    <name type="scientific">Massilia yuzhufengensis</name>
    <dbReference type="NCBI Taxonomy" id="1164594"/>
    <lineage>
        <taxon>Bacteria</taxon>
        <taxon>Pseudomonadati</taxon>
        <taxon>Pseudomonadota</taxon>
        <taxon>Betaproteobacteria</taxon>
        <taxon>Burkholderiales</taxon>
        <taxon>Oxalobacteraceae</taxon>
        <taxon>Telluria group</taxon>
        <taxon>Massilia</taxon>
    </lineage>
</organism>
<accession>A0A1I1U3I6</accession>
<keyword evidence="5 7" id="KW-0560">Oxidoreductase</keyword>
<evidence type="ECO:0000256" key="1">
    <source>
        <dbReference type="ARBA" id="ARBA00001974"/>
    </source>
</evidence>
<feature type="domain" description="FAD dependent oxidoreductase" evidence="8">
    <location>
        <begin position="2"/>
        <end position="396"/>
    </location>
</feature>
<protein>
    <recommendedName>
        <fullName evidence="7">D-amino acid dehydrogenase</fullName>
        <ecNumber evidence="7">1.4.99.-</ecNumber>
    </recommendedName>
</protein>
<sequence length="429" mass="46841">MRVLVLGSGVVGVTTAYYLAKAGHDVTVIDRQPGPALETSFANAGQISPGYASPWAAPGIPLKAAKWLFQRHAPLAIRPDGTLFQLEWMWQMVRNCTADRYAVNKERMVRLAEYSRDCIRELRAETGIAYEGRTLGTVQLFRTRQQLESAAKDIEILKQAGVEYELLQGRELGQAEPALGQHASLVGGLRLPNDETGDCQLFTTRLTAMARDLGVRFEFDTEIDELLTSGDQITGVRTGQGVVTADRYVLALGSYSRLLLKNFFDLPVYPLKGYSITVPITDASRAPMSTILDETYKIAVTRFEDRIRVGGMAEIAGYSKYLNPARRETLEMVVNDLFPGAGDTSRASFWTGLRPMTPDSTPVVGATPLRNLFLNTGHGTLGWTMACGSASVIADLVSGKKPAIRADDLAVFRYAGAEQRGAAPELVKA</sequence>
<dbReference type="Proteomes" id="UP000198639">
    <property type="component" value="Unassembled WGS sequence"/>
</dbReference>
<dbReference type="FunFam" id="3.50.50.60:FF:000020">
    <property type="entry name" value="D-amino acid dehydrogenase"/>
    <property type="match status" value="1"/>
</dbReference>
<proteinExistence type="inferred from homology"/>
<name>A0A1I1U3I6_9BURK</name>
<evidence type="ECO:0000256" key="5">
    <source>
        <dbReference type="ARBA" id="ARBA00023002"/>
    </source>
</evidence>
<dbReference type="EC" id="1.4.99.-" evidence="7"/>
<dbReference type="PANTHER" id="PTHR13847:SF280">
    <property type="entry name" value="D-AMINO ACID DEHYDROGENASE"/>
    <property type="match status" value="1"/>
</dbReference>
<dbReference type="RefSeq" id="WP_091876383.1">
    <property type="nucleotide sequence ID" value="NZ_FOLD01000030.1"/>
</dbReference>
<dbReference type="PANTHER" id="PTHR13847">
    <property type="entry name" value="SARCOSINE DEHYDROGENASE-RELATED"/>
    <property type="match status" value="1"/>
</dbReference>
<dbReference type="STRING" id="1164594.SAMN05216204_13052"/>
<dbReference type="SUPFAM" id="SSF51905">
    <property type="entry name" value="FAD/NAD(P)-binding domain"/>
    <property type="match status" value="1"/>
</dbReference>
<dbReference type="GO" id="GO:0055130">
    <property type="term" value="P:D-alanine catabolic process"/>
    <property type="evidence" value="ECO:0007669"/>
    <property type="project" value="TreeGrafter"/>
</dbReference>
<feature type="binding site" evidence="7">
    <location>
        <begin position="3"/>
        <end position="17"/>
    </location>
    <ligand>
        <name>FAD</name>
        <dbReference type="ChEBI" id="CHEBI:57692"/>
    </ligand>
</feature>
<dbReference type="NCBIfam" id="NF001933">
    <property type="entry name" value="PRK00711.1"/>
    <property type="match status" value="1"/>
</dbReference>
<dbReference type="HAMAP" id="MF_01202">
    <property type="entry name" value="DadA"/>
    <property type="match status" value="1"/>
</dbReference>
<comment type="catalytic activity">
    <reaction evidence="6 7">
        <text>a D-alpha-amino acid + A + H2O = a 2-oxocarboxylate + AH2 + NH4(+)</text>
        <dbReference type="Rhea" id="RHEA:18125"/>
        <dbReference type="ChEBI" id="CHEBI:13193"/>
        <dbReference type="ChEBI" id="CHEBI:15377"/>
        <dbReference type="ChEBI" id="CHEBI:17499"/>
        <dbReference type="ChEBI" id="CHEBI:28938"/>
        <dbReference type="ChEBI" id="CHEBI:35179"/>
        <dbReference type="ChEBI" id="CHEBI:59871"/>
    </reaction>
</comment>
<evidence type="ECO:0000256" key="4">
    <source>
        <dbReference type="ARBA" id="ARBA00022827"/>
    </source>
</evidence>
<evidence type="ECO:0000256" key="3">
    <source>
        <dbReference type="ARBA" id="ARBA00022630"/>
    </source>
</evidence>
<reference evidence="10" key="1">
    <citation type="submission" date="2016-10" db="EMBL/GenBank/DDBJ databases">
        <authorList>
            <person name="Varghese N."/>
            <person name="Submissions S."/>
        </authorList>
    </citation>
    <scope>NUCLEOTIDE SEQUENCE [LARGE SCALE GENOMIC DNA]</scope>
    <source>
        <strain evidence="10">CGMCC 1.12041</strain>
    </source>
</reference>
<comment type="function">
    <text evidence="7">Oxidative deamination of D-amino acids.</text>
</comment>
<dbReference type="Gene3D" id="3.30.9.10">
    <property type="entry name" value="D-Amino Acid Oxidase, subunit A, domain 2"/>
    <property type="match status" value="1"/>
</dbReference>
<dbReference type="Pfam" id="PF01266">
    <property type="entry name" value="DAO"/>
    <property type="match status" value="1"/>
</dbReference>
<evidence type="ECO:0000256" key="2">
    <source>
        <dbReference type="ARBA" id="ARBA00009410"/>
    </source>
</evidence>
<dbReference type="OrthoDB" id="18526at2"/>
<dbReference type="AlphaFoldDB" id="A0A1I1U3I6"/>
<evidence type="ECO:0000256" key="6">
    <source>
        <dbReference type="ARBA" id="ARBA00047884"/>
    </source>
</evidence>
<keyword evidence="10" id="KW-1185">Reference proteome</keyword>
<dbReference type="GO" id="GO:0005737">
    <property type="term" value="C:cytoplasm"/>
    <property type="evidence" value="ECO:0007669"/>
    <property type="project" value="TreeGrafter"/>
</dbReference>
<comment type="cofactor">
    <cofactor evidence="1 7">
        <name>FAD</name>
        <dbReference type="ChEBI" id="CHEBI:57692"/>
    </cofactor>
</comment>
<evidence type="ECO:0000313" key="10">
    <source>
        <dbReference type="Proteomes" id="UP000198639"/>
    </source>
</evidence>
<dbReference type="SUPFAM" id="SSF54373">
    <property type="entry name" value="FAD-linked reductases, C-terminal domain"/>
    <property type="match status" value="1"/>
</dbReference>
<dbReference type="GO" id="GO:0005886">
    <property type="term" value="C:plasma membrane"/>
    <property type="evidence" value="ECO:0007669"/>
    <property type="project" value="TreeGrafter"/>
</dbReference>
<dbReference type="EMBL" id="FOLD01000030">
    <property type="protein sequence ID" value="SFD62430.1"/>
    <property type="molecule type" value="Genomic_DNA"/>
</dbReference>
<dbReference type="InterPro" id="IPR006076">
    <property type="entry name" value="FAD-dep_OxRdtase"/>
</dbReference>
<evidence type="ECO:0000256" key="7">
    <source>
        <dbReference type="HAMAP-Rule" id="MF_01202"/>
    </source>
</evidence>
<gene>
    <name evidence="7" type="primary">dadA</name>
    <name evidence="9" type="ORF">SAMN05216204_13052</name>
</gene>
<keyword evidence="3 7" id="KW-0285">Flavoprotein</keyword>
<comment type="similarity">
    <text evidence="2 7">Belongs to the DadA oxidoreductase family.</text>
</comment>
<dbReference type="InterPro" id="IPR036188">
    <property type="entry name" value="FAD/NAD-bd_sf"/>
</dbReference>
<dbReference type="Gene3D" id="3.50.50.60">
    <property type="entry name" value="FAD/NAD(P)-binding domain"/>
    <property type="match status" value="2"/>
</dbReference>
<evidence type="ECO:0000259" key="8">
    <source>
        <dbReference type="Pfam" id="PF01266"/>
    </source>
</evidence>
<dbReference type="GO" id="GO:0008718">
    <property type="term" value="F:D-amino-acid dehydrogenase activity"/>
    <property type="evidence" value="ECO:0007669"/>
    <property type="project" value="UniProtKB-UniRule"/>
</dbReference>